<sequence>MKHIKNIISIIFLTSILFSCSSLKTALYDHYSYQKTVEIKVETSSLIDKATTPYNEHLKEIGELGMDIQKIIEYEKNKPNNEITYAMWKVLADKDKNLLVGFFKRWKEKGELKPFFVKEAKSQIMEAIDLLLKYEGKKDKEAKKKLLELITE</sequence>
<dbReference type="PROSITE" id="PS51257">
    <property type="entry name" value="PROKAR_LIPOPROTEIN"/>
    <property type="match status" value="1"/>
</dbReference>
<keyword evidence="3" id="KW-1185">Reference proteome</keyword>
<dbReference type="Proteomes" id="UP000663935">
    <property type="component" value="Chromosome"/>
</dbReference>
<name>A0ABX7T0H7_9FLAO</name>
<evidence type="ECO:0000256" key="1">
    <source>
        <dbReference type="SAM" id="SignalP"/>
    </source>
</evidence>
<organism evidence="2 3">
    <name type="scientific">Polaribacter batillariae</name>
    <dbReference type="NCBI Taxonomy" id="2808900"/>
    <lineage>
        <taxon>Bacteria</taxon>
        <taxon>Pseudomonadati</taxon>
        <taxon>Bacteroidota</taxon>
        <taxon>Flavobacteriia</taxon>
        <taxon>Flavobacteriales</taxon>
        <taxon>Flavobacteriaceae</taxon>
    </lineage>
</organism>
<feature type="signal peptide" evidence="1">
    <location>
        <begin position="1"/>
        <end position="24"/>
    </location>
</feature>
<gene>
    <name evidence="2" type="ORF">JL193_07210</name>
</gene>
<proteinExistence type="predicted"/>
<accession>A0ABX7T0H7</accession>
<evidence type="ECO:0008006" key="4">
    <source>
        <dbReference type="Google" id="ProtNLM"/>
    </source>
</evidence>
<evidence type="ECO:0000313" key="2">
    <source>
        <dbReference type="EMBL" id="QTD39030.1"/>
    </source>
</evidence>
<keyword evidence="1" id="KW-0732">Signal</keyword>
<dbReference type="RefSeq" id="WP_207973141.1">
    <property type="nucleotide sequence ID" value="NZ_CP071795.1"/>
</dbReference>
<protein>
    <recommendedName>
        <fullName evidence="4">Lipoprotein</fullName>
    </recommendedName>
</protein>
<evidence type="ECO:0000313" key="3">
    <source>
        <dbReference type="Proteomes" id="UP000663935"/>
    </source>
</evidence>
<dbReference type="EMBL" id="CP071795">
    <property type="protein sequence ID" value="QTD39030.1"/>
    <property type="molecule type" value="Genomic_DNA"/>
</dbReference>
<feature type="chain" id="PRO_5045344406" description="Lipoprotein" evidence="1">
    <location>
        <begin position="25"/>
        <end position="152"/>
    </location>
</feature>
<reference evidence="2 3" key="1">
    <citation type="submission" date="2021-03" db="EMBL/GenBank/DDBJ databases">
        <title>Complete genome of Polaribacter_sp.G4M1.</title>
        <authorList>
            <person name="Jeong S.W."/>
            <person name="Bae J.W."/>
        </authorList>
    </citation>
    <scope>NUCLEOTIDE SEQUENCE [LARGE SCALE GENOMIC DNA]</scope>
    <source>
        <strain evidence="2 3">G4M1</strain>
    </source>
</reference>